<dbReference type="PRINTS" id="PR00364">
    <property type="entry name" value="DISEASERSIST"/>
</dbReference>
<dbReference type="Pfam" id="PF01582">
    <property type="entry name" value="TIR"/>
    <property type="match status" value="1"/>
</dbReference>
<dbReference type="EMBL" id="KQ484203">
    <property type="protein sequence ID" value="KYP36526.1"/>
    <property type="molecule type" value="Genomic_DNA"/>
</dbReference>
<organism evidence="5 6">
    <name type="scientific">Cajanus cajan</name>
    <name type="common">Pigeon pea</name>
    <name type="synonym">Cajanus indicus</name>
    <dbReference type="NCBI Taxonomy" id="3821"/>
    <lineage>
        <taxon>Eukaryota</taxon>
        <taxon>Viridiplantae</taxon>
        <taxon>Streptophyta</taxon>
        <taxon>Embryophyta</taxon>
        <taxon>Tracheophyta</taxon>
        <taxon>Spermatophyta</taxon>
        <taxon>Magnoliopsida</taxon>
        <taxon>eudicotyledons</taxon>
        <taxon>Gunneridae</taxon>
        <taxon>Pentapetalae</taxon>
        <taxon>rosids</taxon>
        <taxon>fabids</taxon>
        <taxon>Fabales</taxon>
        <taxon>Fabaceae</taxon>
        <taxon>Papilionoideae</taxon>
        <taxon>50 kb inversion clade</taxon>
        <taxon>NPAAA clade</taxon>
        <taxon>indigoferoid/millettioid clade</taxon>
        <taxon>Phaseoleae</taxon>
        <taxon>Cajanus</taxon>
    </lineage>
</organism>
<dbReference type="Gramene" id="C.cajan_43286.t">
    <property type="protein sequence ID" value="C.cajan_43286.t"/>
    <property type="gene ID" value="C.cajan_43286"/>
</dbReference>
<dbReference type="SUPFAM" id="SSF52540">
    <property type="entry name" value="P-loop containing nucleoside triphosphate hydrolases"/>
    <property type="match status" value="1"/>
</dbReference>
<dbReference type="OMA" id="IHREHEL"/>
<dbReference type="PANTHER" id="PTHR11017:SF560">
    <property type="entry name" value="RESISTANCE PROTEIN (TIR-NBS-LRR CLASS), PUTATIVE-RELATED"/>
    <property type="match status" value="1"/>
</dbReference>
<dbReference type="Pfam" id="PF23282">
    <property type="entry name" value="WHD_ROQ1"/>
    <property type="match status" value="1"/>
</dbReference>
<dbReference type="AlphaFoldDB" id="A0A151R1W7"/>
<dbReference type="Pfam" id="PF00931">
    <property type="entry name" value="NB-ARC"/>
    <property type="match status" value="1"/>
</dbReference>
<reference evidence="5" key="1">
    <citation type="journal article" date="2012" name="Nat. Biotechnol.">
        <title>Draft genome sequence of pigeonpea (Cajanus cajan), an orphan legume crop of resource-poor farmers.</title>
        <authorList>
            <person name="Varshney R.K."/>
            <person name="Chen W."/>
            <person name="Li Y."/>
            <person name="Bharti A.K."/>
            <person name="Saxena R.K."/>
            <person name="Schlueter J.A."/>
            <person name="Donoghue M.T."/>
            <person name="Azam S."/>
            <person name="Fan G."/>
            <person name="Whaley A.M."/>
            <person name="Farmer A.D."/>
            <person name="Sheridan J."/>
            <person name="Iwata A."/>
            <person name="Tuteja R."/>
            <person name="Penmetsa R.V."/>
            <person name="Wu W."/>
            <person name="Upadhyaya H.D."/>
            <person name="Yang S.P."/>
            <person name="Shah T."/>
            <person name="Saxena K.B."/>
            <person name="Michael T."/>
            <person name="McCombie W.R."/>
            <person name="Yang B."/>
            <person name="Zhang G."/>
            <person name="Yang H."/>
            <person name="Wang J."/>
            <person name="Spillane C."/>
            <person name="Cook D.R."/>
            <person name="May G.D."/>
            <person name="Xu X."/>
            <person name="Jackson S.A."/>
        </authorList>
    </citation>
    <scope>NUCLEOTIDE SEQUENCE [LARGE SCALE GENOMIC DNA]</scope>
</reference>
<dbReference type="Gene3D" id="3.40.50.300">
    <property type="entry name" value="P-loop containing nucleotide triphosphate hydrolases"/>
    <property type="match status" value="1"/>
</dbReference>
<dbReference type="InterPro" id="IPR058192">
    <property type="entry name" value="WHD_ROQ1-like"/>
</dbReference>
<keyword evidence="3" id="KW-0611">Plant defense</keyword>
<evidence type="ECO:0000313" key="6">
    <source>
        <dbReference type="Proteomes" id="UP000075243"/>
    </source>
</evidence>
<dbReference type="InterPro" id="IPR044974">
    <property type="entry name" value="Disease_R_plants"/>
</dbReference>
<dbReference type="SUPFAM" id="SSF46785">
    <property type="entry name" value="Winged helix' DNA-binding domain"/>
    <property type="match status" value="1"/>
</dbReference>
<dbReference type="SMART" id="SM00255">
    <property type="entry name" value="TIR"/>
    <property type="match status" value="1"/>
</dbReference>
<sequence>MEFASSSPSFSESKPKWKYDVFISSGGGDICRAFVSHLHSALLEAKVNTFLEDENEHKNEVMRAIEGSQIAIVVFSKSYAVPTWGQSIWCLEELEKIIECHETVMPIFYEIDPYDERHQKGDLVKALKAAEQEMFSGELLEIRLSRWSRSLSKVANFRRWVQSDFTNEAELVREVVDHILTKLDNEVLPITKFPVGLESRVEKVIGFIEKQSNKVCIIGIWGMGGSGKTTTAKAIYNQIHRTFMDKSFIEDIREVCKTKGRGHVRLQERLLSDILKGKVKIQSIGKGTTIIKERLCGKKLLIVLDNVNEMSQLHLCGNREWFGQGTVIIITTRNLRLLDRFKVDYLYEMHKMDEKESLELFSWHAFGEAKPREDFNEFARNIVAYCGGLPLALQVLGYYSFGQTSKEVWESLSSNPKITPFDQILEKLRISFDDLQDQMEKDIFLDICCFFIGVDRAYVTNILNGCGLYADIGITVLIECSLIKLEKNNKLGMHPLLQEMGREIICESSRTELGKRSRLWFEGDVLYVLEKNTGTKAIEGLALKLHLSNRYFFIKADAFKKMKNLRLLQLDNVQLTGDYGCLSKQLRWIRWKGFPRRYIPNNFYLEGAIAIDLKHSNLRLVWKDPQDLGWLKILNLSHSKYLKETPEFSKLPNLEKLILKDCPSLCKVHKSIGDLRNLILLNLKDCKSLANLPRRVYKLKSVKSLILSGSSKIDKLEEDIVQMESLTTLFAKNTAVTRVPFSIVRSKSIDYVSLCGYEGLSHNVFPSIIWSWMSPKMNPLTRIHSFSVTSSYLVYMDLQNNILGDLASAVRNLSNLRSLSVQDTEFQLSKLLRTIPDDAYGVNFTEFEIRSDTSQISNQYQGSYLIGIGCYRAVFNTLIDSISKVHSLHFCLLTFTIHSSY</sequence>
<feature type="domain" description="TIR" evidence="4">
    <location>
        <begin position="17"/>
        <end position="183"/>
    </location>
</feature>
<dbReference type="InterPro" id="IPR036390">
    <property type="entry name" value="WH_DNA-bd_sf"/>
</dbReference>
<dbReference type="InterPro" id="IPR035897">
    <property type="entry name" value="Toll_tir_struct_dom_sf"/>
</dbReference>
<name>A0A151R1W7_CAJCA</name>
<dbReference type="GO" id="GO:0007165">
    <property type="term" value="P:signal transduction"/>
    <property type="evidence" value="ECO:0007669"/>
    <property type="project" value="InterPro"/>
</dbReference>
<dbReference type="InterPro" id="IPR042197">
    <property type="entry name" value="Apaf_helical"/>
</dbReference>
<accession>A0A151R1W7</accession>
<dbReference type="Gene3D" id="3.40.50.10140">
    <property type="entry name" value="Toll/interleukin-1 receptor homology (TIR) domain"/>
    <property type="match status" value="1"/>
</dbReference>
<dbReference type="Gene3D" id="3.80.10.10">
    <property type="entry name" value="Ribonuclease Inhibitor"/>
    <property type="match status" value="1"/>
</dbReference>
<evidence type="ECO:0000256" key="2">
    <source>
        <dbReference type="ARBA" id="ARBA00022737"/>
    </source>
</evidence>
<gene>
    <name evidence="5" type="ORF">KK1_042343</name>
</gene>
<dbReference type="PROSITE" id="PS50104">
    <property type="entry name" value="TIR"/>
    <property type="match status" value="1"/>
</dbReference>
<dbReference type="InterPro" id="IPR032675">
    <property type="entry name" value="LRR_dom_sf"/>
</dbReference>
<dbReference type="SUPFAM" id="SSF52200">
    <property type="entry name" value="Toll/Interleukin receptor TIR domain"/>
    <property type="match status" value="1"/>
</dbReference>
<dbReference type="SUPFAM" id="SSF52058">
    <property type="entry name" value="L domain-like"/>
    <property type="match status" value="1"/>
</dbReference>
<dbReference type="GO" id="GO:0043531">
    <property type="term" value="F:ADP binding"/>
    <property type="evidence" value="ECO:0007669"/>
    <property type="project" value="InterPro"/>
</dbReference>
<keyword evidence="6" id="KW-1185">Reference proteome</keyword>
<keyword evidence="2" id="KW-0677">Repeat</keyword>
<dbReference type="InterPro" id="IPR027417">
    <property type="entry name" value="P-loop_NTPase"/>
</dbReference>
<dbReference type="InterPro" id="IPR000157">
    <property type="entry name" value="TIR_dom"/>
</dbReference>
<protein>
    <submittedName>
        <fullName evidence="5">TMV resistance protein N</fullName>
    </submittedName>
</protein>
<evidence type="ECO:0000259" key="4">
    <source>
        <dbReference type="PROSITE" id="PS50104"/>
    </source>
</evidence>
<evidence type="ECO:0000313" key="5">
    <source>
        <dbReference type="EMBL" id="KYP36526.1"/>
    </source>
</evidence>
<evidence type="ECO:0000256" key="1">
    <source>
        <dbReference type="ARBA" id="ARBA00022614"/>
    </source>
</evidence>
<dbReference type="Gene3D" id="1.10.8.430">
    <property type="entry name" value="Helical domain of apoptotic protease-activating factors"/>
    <property type="match status" value="1"/>
</dbReference>
<dbReference type="GO" id="GO:0006952">
    <property type="term" value="P:defense response"/>
    <property type="evidence" value="ECO:0007669"/>
    <property type="project" value="UniProtKB-KW"/>
</dbReference>
<dbReference type="InterPro" id="IPR002182">
    <property type="entry name" value="NB-ARC"/>
</dbReference>
<dbReference type="Proteomes" id="UP000075243">
    <property type="component" value="Unassembled WGS sequence"/>
</dbReference>
<evidence type="ECO:0000256" key="3">
    <source>
        <dbReference type="ARBA" id="ARBA00022821"/>
    </source>
</evidence>
<keyword evidence="1" id="KW-0433">Leucine-rich repeat</keyword>
<dbReference type="PANTHER" id="PTHR11017">
    <property type="entry name" value="LEUCINE-RICH REPEAT-CONTAINING PROTEIN"/>
    <property type="match status" value="1"/>
</dbReference>
<proteinExistence type="predicted"/>